<reference evidence="2" key="1">
    <citation type="submission" date="2018-02" db="EMBL/GenBank/DDBJ databases">
        <title>Rhizophora mucronata_Transcriptome.</title>
        <authorList>
            <person name="Meera S.P."/>
            <person name="Sreeshan A."/>
            <person name="Augustine A."/>
        </authorList>
    </citation>
    <scope>NUCLEOTIDE SEQUENCE</scope>
    <source>
        <tissue evidence="2">Leaf</tissue>
    </source>
</reference>
<organism evidence="2">
    <name type="scientific">Rhizophora mucronata</name>
    <name type="common">Asiatic mangrove</name>
    <dbReference type="NCBI Taxonomy" id="61149"/>
    <lineage>
        <taxon>Eukaryota</taxon>
        <taxon>Viridiplantae</taxon>
        <taxon>Streptophyta</taxon>
        <taxon>Embryophyta</taxon>
        <taxon>Tracheophyta</taxon>
        <taxon>Spermatophyta</taxon>
        <taxon>Magnoliopsida</taxon>
        <taxon>eudicotyledons</taxon>
        <taxon>Gunneridae</taxon>
        <taxon>Pentapetalae</taxon>
        <taxon>rosids</taxon>
        <taxon>fabids</taxon>
        <taxon>Malpighiales</taxon>
        <taxon>Rhizophoraceae</taxon>
        <taxon>Rhizophora</taxon>
    </lineage>
</organism>
<dbReference type="EMBL" id="GGEC01070623">
    <property type="protein sequence ID" value="MBX51107.1"/>
    <property type="molecule type" value="Transcribed_RNA"/>
</dbReference>
<proteinExistence type="predicted"/>
<evidence type="ECO:0000256" key="1">
    <source>
        <dbReference type="SAM" id="MobiDB-lite"/>
    </source>
</evidence>
<sequence>MVSRASLRRNGPRSGLSREVSERSWGFGESGGGFLAERVGDGLDREGEGDGSFLLGVLGTAGSGRLLDWTWVWGWIPGTEMWRGGASGGVLTETRSGMVTGLLAFFLFCSFSTQRLKRARVIDLERVRV</sequence>
<accession>A0A2P2P8T7</accession>
<evidence type="ECO:0000313" key="2">
    <source>
        <dbReference type="EMBL" id="MBX51107.1"/>
    </source>
</evidence>
<name>A0A2P2P8T7_RHIMU</name>
<feature type="region of interest" description="Disordered" evidence="1">
    <location>
        <begin position="1"/>
        <end position="33"/>
    </location>
</feature>
<protein>
    <submittedName>
        <fullName evidence="2">Kinesin light chain</fullName>
    </submittedName>
</protein>
<feature type="compositionally biased region" description="Basic residues" evidence="1">
    <location>
        <begin position="1"/>
        <end position="11"/>
    </location>
</feature>
<dbReference type="AlphaFoldDB" id="A0A2P2P8T7"/>